<reference evidence="3" key="1">
    <citation type="journal article" date="2014" name="Int. J. Syst. Evol. Microbiol.">
        <title>Complete genome sequence of Corynebacterium casei LMG S-19264T (=DSM 44701T), isolated from a smear-ripened cheese.</title>
        <authorList>
            <consortium name="US DOE Joint Genome Institute (JGI-PGF)"/>
            <person name="Walter F."/>
            <person name="Albersmeier A."/>
            <person name="Kalinowski J."/>
            <person name="Ruckert C."/>
        </authorList>
    </citation>
    <scope>NUCLEOTIDE SEQUENCE</scope>
    <source>
        <strain evidence="3">CGMCC 1.15493</strain>
    </source>
</reference>
<reference evidence="3" key="2">
    <citation type="submission" date="2020-09" db="EMBL/GenBank/DDBJ databases">
        <authorList>
            <person name="Sun Q."/>
            <person name="Zhou Y."/>
        </authorList>
    </citation>
    <scope>NUCLEOTIDE SEQUENCE</scope>
    <source>
        <strain evidence="3">CGMCC 1.15493</strain>
    </source>
</reference>
<dbReference type="AlphaFoldDB" id="A0A916Y939"/>
<dbReference type="Proteomes" id="UP000613160">
    <property type="component" value="Unassembled WGS sequence"/>
</dbReference>
<evidence type="ECO:0000313" key="4">
    <source>
        <dbReference type="Proteomes" id="UP000613160"/>
    </source>
</evidence>
<dbReference type="SUPFAM" id="SSF52172">
    <property type="entry name" value="CheY-like"/>
    <property type="match status" value="1"/>
</dbReference>
<comment type="caution">
    <text evidence="3">The sequence shown here is derived from an EMBL/GenBank/DDBJ whole genome shotgun (WGS) entry which is preliminary data.</text>
</comment>
<protein>
    <recommendedName>
        <fullName evidence="2">Response regulatory domain-containing protein</fullName>
    </recommendedName>
</protein>
<gene>
    <name evidence="3" type="ORF">GCM10011335_42130</name>
</gene>
<feature type="domain" description="Response regulatory" evidence="2">
    <location>
        <begin position="13"/>
        <end position="130"/>
    </location>
</feature>
<dbReference type="PROSITE" id="PS50110">
    <property type="entry name" value="RESPONSE_REGULATORY"/>
    <property type="match status" value="1"/>
</dbReference>
<dbReference type="InterPro" id="IPR001789">
    <property type="entry name" value="Sig_transdc_resp-reg_receiver"/>
</dbReference>
<dbReference type="EMBL" id="BMJJ01000012">
    <property type="protein sequence ID" value="GGD34667.1"/>
    <property type="molecule type" value="Genomic_DNA"/>
</dbReference>
<accession>A0A916Y939</accession>
<sequence length="148" mass="16347">MRKAMVKTNIQTHVIIVDGMQLRRAQIAAFLLPWCVQHGLNLQTVEPEKIDALEVARMIVLPFSANYLTSAERLRLIRELRQAMPQTPIVILTDHSSQEEIVAALEAGVMGYIPGSIEPHLALDALTFILEGGHYFPTPPAVEKPASG</sequence>
<name>A0A916Y939_9HYPH</name>
<proteinExistence type="predicted"/>
<dbReference type="InterPro" id="IPR011006">
    <property type="entry name" value="CheY-like_superfamily"/>
</dbReference>
<evidence type="ECO:0000259" key="2">
    <source>
        <dbReference type="PROSITE" id="PS50110"/>
    </source>
</evidence>
<comment type="caution">
    <text evidence="1">Lacks conserved residue(s) required for the propagation of feature annotation.</text>
</comment>
<organism evidence="3 4">
    <name type="scientific">Aureimonas glaciei</name>
    <dbReference type="NCBI Taxonomy" id="1776957"/>
    <lineage>
        <taxon>Bacteria</taxon>
        <taxon>Pseudomonadati</taxon>
        <taxon>Pseudomonadota</taxon>
        <taxon>Alphaproteobacteria</taxon>
        <taxon>Hyphomicrobiales</taxon>
        <taxon>Aurantimonadaceae</taxon>
        <taxon>Aureimonas</taxon>
    </lineage>
</organism>
<dbReference type="Gene3D" id="3.40.50.2300">
    <property type="match status" value="1"/>
</dbReference>
<dbReference type="GO" id="GO:0000160">
    <property type="term" value="P:phosphorelay signal transduction system"/>
    <property type="evidence" value="ECO:0007669"/>
    <property type="project" value="InterPro"/>
</dbReference>
<evidence type="ECO:0000256" key="1">
    <source>
        <dbReference type="PROSITE-ProRule" id="PRU00169"/>
    </source>
</evidence>
<evidence type="ECO:0000313" key="3">
    <source>
        <dbReference type="EMBL" id="GGD34667.1"/>
    </source>
</evidence>
<keyword evidence="4" id="KW-1185">Reference proteome</keyword>